<feature type="compositionally biased region" description="Basic residues" evidence="1">
    <location>
        <begin position="35"/>
        <end position="44"/>
    </location>
</feature>
<dbReference type="GO" id="GO:0005789">
    <property type="term" value="C:endoplasmic reticulum membrane"/>
    <property type="evidence" value="ECO:0007669"/>
    <property type="project" value="TreeGrafter"/>
</dbReference>
<name>A0AAD9JG30_9ANNE</name>
<organism evidence="3 4">
    <name type="scientific">Paralvinella palmiformis</name>
    <dbReference type="NCBI Taxonomy" id="53620"/>
    <lineage>
        <taxon>Eukaryota</taxon>
        <taxon>Metazoa</taxon>
        <taxon>Spiralia</taxon>
        <taxon>Lophotrochozoa</taxon>
        <taxon>Annelida</taxon>
        <taxon>Polychaeta</taxon>
        <taxon>Sedentaria</taxon>
        <taxon>Canalipalpata</taxon>
        <taxon>Terebellida</taxon>
        <taxon>Terebelliformia</taxon>
        <taxon>Alvinellidae</taxon>
        <taxon>Paralvinella</taxon>
    </lineage>
</organism>
<evidence type="ECO:0000313" key="3">
    <source>
        <dbReference type="EMBL" id="KAK2151775.1"/>
    </source>
</evidence>
<evidence type="ECO:0000259" key="2">
    <source>
        <dbReference type="Pfam" id="PF05050"/>
    </source>
</evidence>
<dbReference type="GO" id="GO:0005886">
    <property type="term" value="C:plasma membrane"/>
    <property type="evidence" value="ECO:0007669"/>
    <property type="project" value="TreeGrafter"/>
</dbReference>
<feature type="region of interest" description="Disordered" evidence="1">
    <location>
        <begin position="33"/>
        <end position="53"/>
    </location>
</feature>
<dbReference type="PANTHER" id="PTHR34009">
    <property type="entry name" value="PROTEIN STAR"/>
    <property type="match status" value="1"/>
</dbReference>
<keyword evidence="4" id="KW-1185">Reference proteome</keyword>
<dbReference type="InterPro" id="IPR006342">
    <property type="entry name" value="FkbM_mtfrase"/>
</dbReference>
<gene>
    <name evidence="3" type="ORF">LSH36_352g03034</name>
</gene>
<dbReference type="EMBL" id="JAODUP010000352">
    <property type="protein sequence ID" value="KAK2151775.1"/>
    <property type="molecule type" value="Genomic_DNA"/>
</dbReference>
<dbReference type="GO" id="GO:0016197">
    <property type="term" value="P:endosomal transport"/>
    <property type="evidence" value="ECO:0007669"/>
    <property type="project" value="TreeGrafter"/>
</dbReference>
<reference evidence="3" key="1">
    <citation type="journal article" date="2023" name="Mol. Biol. Evol.">
        <title>Third-Generation Sequencing Reveals the Adaptive Role of the Epigenome in Three Deep-Sea Polychaetes.</title>
        <authorList>
            <person name="Perez M."/>
            <person name="Aroh O."/>
            <person name="Sun Y."/>
            <person name="Lan Y."/>
            <person name="Juniper S.K."/>
            <person name="Young C.R."/>
            <person name="Angers B."/>
            <person name="Qian P.Y."/>
        </authorList>
    </citation>
    <scope>NUCLEOTIDE SEQUENCE</scope>
    <source>
        <strain evidence="3">P08H-3</strain>
    </source>
</reference>
<protein>
    <recommendedName>
        <fullName evidence="2">Methyltransferase FkbM domain-containing protein</fullName>
    </recommendedName>
</protein>
<evidence type="ECO:0000313" key="4">
    <source>
        <dbReference type="Proteomes" id="UP001208570"/>
    </source>
</evidence>
<comment type="caution">
    <text evidence="3">The sequence shown here is derived from an EMBL/GenBank/DDBJ whole genome shotgun (WGS) entry which is preliminary data.</text>
</comment>
<dbReference type="Proteomes" id="UP001208570">
    <property type="component" value="Unassembled WGS sequence"/>
</dbReference>
<dbReference type="Gene3D" id="3.40.50.150">
    <property type="entry name" value="Vaccinia Virus protein VP39"/>
    <property type="match status" value="1"/>
</dbReference>
<evidence type="ECO:0000256" key="1">
    <source>
        <dbReference type="SAM" id="MobiDB-lite"/>
    </source>
</evidence>
<accession>A0AAD9JG30</accession>
<dbReference type="GO" id="GO:0005794">
    <property type="term" value="C:Golgi apparatus"/>
    <property type="evidence" value="ECO:0007669"/>
    <property type="project" value="TreeGrafter"/>
</dbReference>
<sequence length="315" mass="36042">MFVKKSVFLGGILATSIFTLCFFANERNAKISSPNHHHHHHRHNYRPEFDSSTDWHQPKIPEHLLNASQSDPELINHIRSEWIIPPSTERRSLKRPEVLHYSASNQSSIVDGILGGRTNGFFVECGAADGETISNSLFFEKSRNWSGVLIEGYEPWFRKLLRLRRRAYAVGACLSPVKSPVLTEFVNIGYGGGMINYMKDSHLNRFGGKNRLLDKTEAMQCLPLYSILRAIGAKHVDYFSLDIEGAELEVIKTLPLDEIIVDVFTIEYIVGDVSKSRTDSVEKFRAIKDYLVGRYGYEVFHVNNFDDVYLRRKNM</sequence>
<dbReference type="InterPro" id="IPR029063">
    <property type="entry name" value="SAM-dependent_MTases_sf"/>
</dbReference>
<dbReference type="InterPro" id="IPR053202">
    <property type="entry name" value="EGF_Rcpt_Signaling_Reg"/>
</dbReference>
<dbReference type="Pfam" id="PF05050">
    <property type="entry name" value="Methyltransf_21"/>
    <property type="match status" value="1"/>
</dbReference>
<dbReference type="AlphaFoldDB" id="A0AAD9JG30"/>
<feature type="domain" description="Methyltransferase FkbM" evidence="2">
    <location>
        <begin position="124"/>
        <end position="298"/>
    </location>
</feature>
<dbReference type="PANTHER" id="PTHR34009:SF2">
    <property type="entry name" value="PROTEIN STAR"/>
    <property type="match status" value="1"/>
</dbReference>
<dbReference type="GO" id="GO:0006888">
    <property type="term" value="P:endoplasmic reticulum to Golgi vesicle-mediated transport"/>
    <property type="evidence" value="ECO:0007669"/>
    <property type="project" value="TreeGrafter"/>
</dbReference>
<dbReference type="SUPFAM" id="SSF53335">
    <property type="entry name" value="S-adenosyl-L-methionine-dependent methyltransferases"/>
    <property type="match status" value="1"/>
</dbReference>
<proteinExistence type="predicted"/>
<dbReference type="GO" id="GO:0031902">
    <property type="term" value="C:late endosome membrane"/>
    <property type="evidence" value="ECO:0007669"/>
    <property type="project" value="TreeGrafter"/>
</dbReference>